<evidence type="ECO:0000313" key="2">
    <source>
        <dbReference type="Proteomes" id="UP001165740"/>
    </source>
</evidence>
<dbReference type="GeneID" id="106077516"/>
<dbReference type="PANTHER" id="PTHR11177:SF390">
    <property type="entry name" value="CHITINASE 11"/>
    <property type="match status" value="1"/>
</dbReference>
<dbReference type="InterPro" id="IPR050314">
    <property type="entry name" value="Glycosyl_Hydrlase_18"/>
</dbReference>
<reference evidence="3" key="1">
    <citation type="submission" date="2025-08" db="UniProtKB">
        <authorList>
            <consortium name="RefSeq"/>
        </authorList>
    </citation>
    <scope>IDENTIFICATION</scope>
</reference>
<dbReference type="InterPro" id="IPR011583">
    <property type="entry name" value="Chitinase_II/V-like_cat"/>
</dbReference>
<dbReference type="GO" id="GO:0005576">
    <property type="term" value="C:extracellular region"/>
    <property type="evidence" value="ECO:0007669"/>
    <property type="project" value="TreeGrafter"/>
</dbReference>
<gene>
    <name evidence="3" type="primary">LOC106077516</name>
</gene>
<accession>A0A9W3ARG3</accession>
<organism evidence="2 3">
    <name type="scientific">Biomphalaria glabrata</name>
    <name type="common">Bloodfluke planorb</name>
    <name type="synonym">Freshwater snail</name>
    <dbReference type="NCBI Taxonomy" id="6526"/>
    <lineage>
        <taxon>Eukaryota</taxon>
        <taxon>Metazoa</taxon>
        <taxon>Spiralia</taxon>
        <taxon>Lophotrochozoa</taxon>
        <taxon>Mollusca</taxon>
        <taxon>Gastropoda</taxon>
        <taxon>Heterobranchia</taxon>
        <taxon>Euthyneura</taxon>
        <taxon>Panpulmonata</taxon>
        <taxon>Hygrophila</taxon>
        <taxon>Lymnaeoidea</taxon>
        <taxon>Planorbidae</taxon>
        <taxon>Biomphalaria</taxon>
    </lineage>
</organism>
<dbReference type="InterPro" id="IPR029070">
    <property type="entry name" value="Chitinase_insertion_sf"/>
</dbReference>
<dbReference type="Gene3D" id="3.10.50.10">
    <property type="match status" value="1"/>
</dbReference>
<dbReference type="SUPFAM" id="SSF51445">
    <property type="entry name" value="(Trans)glycosidases"/>
    <property type="match status" value="1"/>
</dbReference>
<dbReference type="GO" id="GO:0004568">
    <property type="term" value="F:chitinase activity"/>
    <property type="evidence" value="ECO:0007669"/>
    <property type="project" value="TreeGrafter"/>
</dbReference>
<dbReference type="OrthoDB" id="76388at2759"/>
<keyword evidence="2" id="KW-1185">Reference proteome</keyword>
<dbReference type="GO" id="GO:0006032">
    <property type="term" value="P:chitin catabolic process"/>
    <property type="evidence" value="ECO:0007669"/>
    <property type="project" value="TreeGrafter"/>
</dbReference>
<dbReference type="InterPro" id="IPR017853">
    <property type="entry name" value="GH"/>
</dbReference>
<proteinExistence type="predicted"/>
<evidence type="ECO:0000259" key="1">
    <source>
        <dbReference type="PROSITE" id="PS51910"/>
    </source>
</evidence>
<dbReference type="AlphaFoldDB" id="A0A9W3ARG3"/>
<evidence type="ECO:0000313" key="3">
    <source>
        <dbReference type="RefSeq" id="XP_055889803.1"/>
    </source>
</evidence>
<dbReference type="SMART" id="SM00636">
    <property type="entry name" value="Glyco_18"/>
    <property type="match status" value="1"/>
</dbReference>
<dbReference type="InterPro" id="IPR001223">
    <property type="entry name" value="Glyco_hydro18_cat"/>
</dbReference>
<sequence>MEQWKTWPSNKKKKLHKYFSTSWVATMIRNICTIKFTGLPAKKKKSSCFKVRKPVTLKMRASPNVIPVIVLGMKSEIAISFLSICFVLLTLIKQGSGQCKMLLCRFRPIISAQSGLTTSHLNSNLCPYIIMALSEYIDNDVISVERKVTDTYSWMFQAKRENSDLKFILAFYSYLGNRKFYEMYQSPARRRNFIQSCIRHLRDNQFHGMTVELLFGAGMRTPQHYSRDRFADFMQDIQNAFTEEARQSGKPKLLLFGDLHSKLTYVAEDFDVPRIYSYSDYVIFHAPWRGKMFWTGENGLDRLHPNRIYRIDPEDTLNLDYFVKQIVSIGAIKSKTIVHVNLLSAKYYNGVPPIIEAQFSFASFIDYGEVCNMVRKGGQIRRASNIHPYHLYNRYLVFFDDELSVRERIKYIKSSGFVGFVVPDLAADDFKENCWLGKWPLVRAINEECRKS</sequence>
<dbReference type="PANTHER" id="PTHR11177">
    <property type="entry name" value="CHITINASE"/>
    <property type="match status" value="1"/>
</dbReference>
<dbReference type="GO" id="GO:0008061">
    <property type="term" value="F:chitin binding"/>
    <property type="evidence" value="ECO:0007669"/>
    <property type="project" value="InterPro"/>
</dbReference>
<dbReference type="Pfam" id="PF00704">
    <property type="entry name" value="Glyco_hydro_18"/>
    <property type="match status" value="1"/>
</dbReference>
<protein>
    <submittedName>
        <fullName evidence="3">Chitinase-3-like protein 1 isoform X1</fullName>
    </submittedName>
</protein>
<dbReference type="GO" id="GO:0005975">
    <property type="term" value="P:carbohydrate metabolic process"/>
    <property type="evidence" value="ECO:0007669"/>
    <property type="project" value="InterPro"/>
</dbReference>
<dbReference type="Gene3D" id="3.20.20.80">
    <property type="entry name" value="Glycosidases"/>
    <property type="match status" value="1"/>
</dbReference>
<feature type="domain" description="GH18" evidence="1">
    <location>
        <begin position="100"/>
        <end position="452"/>
    </location>
</feature>
<dbReference type="RefSeq" id="XP_055889803.1">
    <property type="nucleotide sequence ID" value="XM_056033828.1"/>
</dbReference>
<name>A0A9W3ARG3_BIOGL</name>
<dbReference type="Proteomes" id="UP001165740">
    <property type="component" value="Chromosome 6"/>
</dbReference>
<dbReference type="PROSITE" id="PS51910">
    <property type="entry name" value="GH18_2"/>
    <property type="match status" value="1"/>
</dbReference>